<accession>A0A1R4GUP3</accession>
<evidence type="ECO:0000256" key="6">
    <source>
        <dbReference type="ARBA" id="ARBA00022847"/>
    </source>
</evidence>
<keyword evidence="4" id="KW-1003">Cell membrane</keyword>
<dbReference type="PROSITE" id="PS50850">
    <property type="entry name" value="MFS"/>
    <property type="match status" value="1"/>
</dbReference>
<feature type="transmembrane region" description="Helical" evidence="11">
    <location>
        <begin position="73"/>
        <end position="91"/>
    </location>
</feature>
<dbReference type="Gene3D" id="1.20.1250.20">
    <property type="entry name" value="MFS general substrate transporter like domains"/>
    <property type="match status" value="1"/>
</dbReference>
<keyword evidence="7 11" id="KW-1133">Transmembrane helix</keyword>
<dbReference type="GO" id="GO:0015293">
    <property type="term" value="F:symporter activity"/>
    <property type="evidence" value="ECO:0007669"/>
    <property type="project" value="UniProtKB-KW"/>
</dbReference>
<feature type="transmembrane region" description="Helical" evidence="11">
    <location>
        <begin position="324"/>
        <end position="345"/>
    </location>
</feature>
<feature type="transmembrane region" description="Helical" evidence="11">
    <location>
        <begin position="12"/>
        <end position="31"/>
    </location>
</feature>
<feature type="transmembrane region" description="Helical" evidence="11">
    <location>
        <begin position="173"/>
        <end position="192"/>
    </location>
</feature>
<evidence type="ECO:0000313" key="13">
    <source>
        <dbReference type="EMBL" id="SJM71927.1"/>
    </source>
</evidence>
<feature type="domain" description="Major facilitator superfamily (MFS) profile" evidence="12">
    <location>
        <begin position="1"/>
        <end position="405"/>
    </location>
</feature>
<feature type="transmembrane region" description="Helical" evidence="11">
    <location>
        <begin position="263"/>
        <end position="280"/>
    </location>
</feature>
<dbReference type="GO" id="GO:0005886">
    <property type="term" value="C:plasma membrane"/>
    <property type="evidence" value="ECO:0007669"/>
    <property type="project" value="UniProtKB-SubCell"/>
</dbReference>
<dbReference type="SUPFAM" id="SSF103473">
    <property type="entry name" value="MFS general substrate transporter"/>
    <property type="match status" value="1"/>
</dbReference>
<dbReference type="PANTHER" id="PTHR43528:SF1">
    <property type="entry name" value="ALPHA-KETOGLUTARATE PERMEASE"/>
    <property type="match status" value="1"/>
</dbReference>
<sequence length="427" mass="45559">MITSAALGQFVEWYDFVIYAYSAVIIAKLFFPSEDPVAGVLAVFGVYAVGFLMRPLGGIVFGLLGDRMGRRQLLVIVIVTMGAATMGIGLLPTYGQVGVLAPLLLILCRMVQGFAAAGETVGSNAFVAEHAPTGRRGLYVAFTYSFSTVPSVAAALFVLFLTNTLGEATYNAWGWRIAFLIGGPMALIGLYIRMKVDESPVYEAARAAQAADGQPQEHLSSTRPAVVRTIALAALASLAFYTLSGYFVTFLTTGANLSSSDALLSNGIALSISFMAFWVGGALSDRWGRRPVLFTAIWAVIVLYLPALWLASLGTFASALAGQLVIGMVFGVYWGVFGVTVIELFPTRNRLSGATISWNLAYTVFGGTAPLLATWLIDRTGSLVSPGIYMMVIAFIAFLCVRGMPETAGSNLLHEQDRSQPSGSERL</sequence>
<dbReference type="PROSITE" id="PS00216">
    <property type="entry name" value="SUGAR_TRANSPORT_1"/>
    <property type="match status" value="1"/>
</dbReference>
<dbReference type="InterPro" id="IPR020846">
    <property type="entry name" value="MFS_dom"/>
</dbReference>
<evidence type="ECO:0000256" key="1">
    <source>
        <dbReference type="ARBA" id="ARBA00004651"/>
    </source>
</evidence>
<keyword evidence="6" id="KW-0769">Symport</keyword>
<dbReference type="PANTHER" id="PTHR43528">
    <property type="entry name" value="ALPHA-KETOGLUTARATE PERMEASE"/>
    <property type="match status" value="1"/>
</dbReference>
<comment type="similarity">
    <text evidence="2">Belongs to the major facilitator superfamily. Metabolite:H+ Symporter (MHS) family (TC 2.A.1.6) family.</text>
</comment>
<keyword evidence="14" id="KW-1185">Reference proteome</keyword>
<gene>
    <name evidence="13" type="ORF">FM101_14010</name>
</gene>
<evidence type="ECO:0000256" key="5">
    <source>
        <dbReference type="ARBA" id="ARBA00022692"/>
    </source>
</evidence>
<evidence type="ECO:0000259" key="12">
    <source>
        <dbReference type="PROSITE" id="PS50850"/>
    </source>
</evidence>
<feature type="transmembrane region" description="Helical" evidence="11">
    <location>
        <begin position="383"/>
        <end position="401"/>
    </location>
</feature>
<feature type="transmembrane region" description="Helical" evidence="11">
    <location>
        <begin position="292"/>
        <end position="312"/>
    </location>
</feature>
<dbReference type="InterPro" id="IPR036259">
    <property type="entry name" value="MFS_trans_sf"/>
</dbReference>
<protein>
    <recommendedName>
        <fullName evidence="10">Putative proline/betaine transporter</fullName>
    </recommendedName>
</protein>
<proteinExistence type="inferred from homology"/>
<keyword evidence="3" id="KW-0813">Transport</keyword>
<evidence type="ECO:0000313" key="14">
    <source>
        <dbReference type="Proteomes" id="UP000195913"/>
    </source>
</evidence>
<comment type="function">
    <text evidence="9">May be a proton symporter involved in the uptake of osmolytes such as proline and glycine betaine.</text>
</comment>
<feature type="transmembrane region" description="Helical" evidence="11">
    <location>
        <begin position="138"/>
        <end position="161"/>
    </location>
</feature>
<organism evidence="13 14">
    <name type="scientific">Arthrobacter rhombi</name>
    <dbReference type="NCBI Taxonomy" id="71253"/>
    <lineage>
        <taxon>Bacteria</taxon>
        <taxon>Bacillati</taxon>
        <taxon>Actinomycetota</taxon>
        <taxon>Actinomycetes</taxon>
        <taxon>Micrococcales</taxon>
        <taxon>Micrococcaceae</taxon>
        <taxon>Arthrobacter</taxon>
    </lineage>
</organism>
<comment type="subcellular location">
    <subcellularLocation>
        <location evidence="1">Cell membrane</location>
        <topology evidence="1">Multi-pass membrane protein</topology>
    </subcellularLocation>
</comment>
<dbReference type="Proteomes" id="UP000195913">
    <property type="component" value="Unassembled WGS sequence"/>
</dbReference>
<evidence type="ECO:0000256" key="9">
    <source>
        <dbReference type="ARBA" id="ARBA00037295"/>
    </source>
</evidence>
<evidence type="ECO:0000256" key="3">
    <source>
        <dbReference type="ARBA" id="ARBA00022448"/>
    </source>
</evidence>
<evidence type="ECO:0000256" key="4">
    <source>
        <dbReference type="ARBA" id="ARBA00022475"/>
    </source>
</evidence>
<dbReference type="Pfam" id="PF07690">
    <property type="entry name" value="MFS_1"/>
    <property type="match status" value="1"/>
</dbReference>
<feature type="transmembrane region" description="Helical" evidence="11">
    <location>
        <begin position="230"/>
        <end position="251"/>
    </location>
</feature>
<feature type="transmembrane region" description="Helical" evidence="11">
    <location>
        <begin position="97"/>
        <end position="117"/>
    </location>
</feature>
<dbReference type="InterPro" id="IPR005829">
    <property type="entry name" value="Sugar_transporter_CS"/>
</dbReference>
<reference evidence="13 14" key="1">
    <citation type="submission" date="2017-02" db="EMBL/GenBank/DDBJ databases">
        <authorList>
            <person name="Peterson S.W."/>
        </authorList>
    </citation>
    <scope>NUCLEOTIDE SEQUENCE [LARGE SCALE GENOMIC DNA]</scope>
    <source>
        <strain evidence="13 14">B Ar 00.02</strain>
    </source>
</reference>
<name>A0A1R4GUP3_9MICC</name>
<evidence type="ECO:0000256" key="8">
    <source>
        <dbReference type="ARBA" id="ARBA00023136"/>
    </source>
</evidence>
<evidence type="ECO:0000256" key="10">
    <source>
        <dbReference type="ARBA" id="ARBA00039918"/>
    </source>
</evidence>
<dbReference type="EMBL" id="FUHW01000046">
    <property type="protein sequence ID" value="SJM71927.1"/>
    <property type="molecule type" value="Genomic_DNA"/>
</dbReference>
<feature type="transmembrane region" description="Helical" evidence="11">
    <location>
        <begin position="37"/>
        <end position="61"/>
    </location>
</feature>
<dbReference type="InterPro" id="IPR051084">
    <property type="entry name" value="H+-coupled_symporters"/>
</dbReference>
<dbReference type="FunFam" id="1.20.1250.20:FF:000001">
    <property type="entry name" value="Dicarboxylate MFS transporter"/>
    <property type="match status" value="1"/>
</dbReference>
<keyword evidence="5 11" id="KW-0812">Transmembrane</keyword>
<evidence type="ECO:0000256" key="7">
    <source>
        <dbReference type="ARBA" id="ARBA00022989"/>
    </source>
</evidence>
<dbReference type="RefSeq" id="WP_179204340.1">
    <property type="nucleotide sequence ID" value="NZ_FUHW01000046.1"/>
</dbReference>
<evidence type="ECO:0000256" key="11">
    <source>
        <dbReference type="SAM" id="Phobius"/>
    </source>
</evidence>
<feature type="transmembrane region" description="Helical" evidence="11">
    <location>
        <begin position="357"/>
        <end position="377"/>
    </location>
</feature>
<evidence type="ECO:0000256" key="2">
    <source>
        <dbReference type="ARBA" id="ARBA00008240"/>
    </source>
</evidence>
<dbReference type="AlphaFoldDB" id="A0A1R4GUP3"/>
<dbReference type="InterPro" id="IPR011701">
    <property type="entry name" value="MFS"/>
</dbReference>
<keyword evidence="8 11" id="KW-0472">Membrane</keyword>